<evidence type="ECO:0000256" key="4">
    <source>
        <dbReference type="ARBA" id="ARBA00025765"/>
    </source>
</evidence>
<organism evidence="7 8">
    <name type="scientific">Auxenochlorella protothecoides</name>
    <name type="common">Green microalga</name>
    <name type="synonym">Chlorella protothecoides</name>
    <dbReference type="NCBI Taxonomy" id="3075"/>
    <lineage>
        <taxon>Eukaryota</taxon>
        <taxon>Viridiplantae</taxon>
        <taxon>Chlorophyta</taxon>
        <taxon>core chlorophytes</taxon>
        <taxon>Trebouxiophyceae</taxon>
        <taxon>Chlorellales</taxon>
        <taxon>Chlorellaceae</taxon>
        <taxon>Auxenochlorella</taxon>
    </lineage>
</organism>
<dbReference type="SUPFAM" id="SSF55287">
    <property type="entry name" value="RPB5-like RNA polymerase subunit"/>
    <property type="match status" value="1"/>
</dbReference>
<evidence type="ECO:0000256" key="3">
    <source>
        <dbReference type="ARBA" id="ARBA00023242"/>
    </source>
</evidence>
<feature type="domain" description="RNA polymerase Rpb5 N-terminal" evidence="6">
    <location>
        <begin position="47"/>
        <end position="106"/>
    </location>
</feature>
<keyword evidence="2" id="KW-0804">Transcription</keyword>
<dbReference type="GO" id="GO:0005665">
    <property type="term" value="C:RNA polymerase II, core complex"/>
    <property type="evidence" value="ECO:0007669"/>
    <property type="project" value="TreeGrafter"/>
</dbReference>
<dbReference type="PIRSF" id="PIRSF000747">
    <property type="entry name" value="RPB5"/>
    <property type="match status" value="1"/>
</dbReference>
<dbReference type="InterPro" id="IPR036710">
    <property type="entry name" value="RNA_pol_Rpb5_N_sf"/>
</dbReference>
<comment type="caution">
    <text evidence="7">The sequence shown here is derived from an EMBL/GenBank/DDBJ whole genome shotgun (WGS) entry which is preliminary data.</text>
</comment>
<evidence type="ECO:0000259" key="6">
    <source>
        <dbReference type="Pfam" id="PF03871"/>
    </source>
</evidence>
<evidence type="ECO:0000259" key="5">
    <source>
        <dbReference type="Pfam" id="PF01191"/>
    </source>
</evidence>
<evidence type="ECO:0000256" key="2">
    <source>
        <dbReference type="ARBA" id="ARBA00023163"/>
    </source>
</evidence>
<proteinExistence type="inferred from homology"/>
<dbReference type="Gene3D" id="3.40.1340.10">
    <property type="entry name" value="RNA polymerase, Rpb5, N-terminal domain"/>
    <property type="match status" value="1"/>
</dbReference>
<dbReference type="NCBIfam" id="NF007129">
    <property type="entry name" value="PRK09570.1"/>
    <property type="match status" value="1"/>
</dbReference>
<dbReference type="GO" id="GO:0005736">
    <property type="term" value="C:RNA polymerase I complex"/>
    <property type="evidence" value="ECO:0007669"/>
    <property type="project" value="TreeGrafter"/>
</dbReference>
<dbReference type="GO" id="GO:0003677">
    <property type="term" value="F:DNA binding"/>
    <property type="evidence" value="ECO:0007669"/>
    <property type="project" value="InterPro"/>
</dbReference>
<dbReference type="GO" id="GO:0042797">
    <property type="term" value="P:tRNA transcription by RNA polymerase III"/>
    <property type="evidence" value="ECO:0007669"/>
    <property type="project" value="TreeGrafter"/>
</dbReference>
<dbReference type="FunFam" id="3.40.1340.10:FF:000001">
    <property type="entry name" value="DNA-directed RNA polymerases I, II, and III subunit RPABC1"/>
    <property type="match status" value="1"/>
</dbReference>
<gene>
    <name evidence="7" type="ORF">APUTEX25_001102</name>
</gene>
<dbReference type="PANTHER" id="PTHR10535">
    <property type="entry name" value="DNA-DIRECTED RNA POLYMERASES I, II, AND III SUBUNIT RPABC1"/>
    <property type="match status" value="1"/>
</dbReference>
<comment type="subcellular location">
    <subcellularLocation>
        <location evidence="1">Nucleus</location>
    </subcellularLocation>
</comment>
<evidence type="ECO:0000256" key="1">
    <source>
        <dbReference type="ARBA" id="ARBA00004123"/>
    </source>
</evidence>
<dbReference type="InterPro" id="IPR005571">
    <property type="entry name" value="RNA_pol_Rpb5_N"/>
</dbReference>
<sequence length="222" mass="25585">MELLRDRGYLITQVGSVCTSKEWRSAGTHFSYAAIAIWRTSACPPLQEDQDMTKDQFREKYGDEPRKDDLTILAPKQDDPTNQLFVFFPEEAKVGVKTIKVLAERMRAEGVQRALMVVATNMTPFAKQCLQEMQPKYVIELFKEEELLVNITKHVLVPEHRILSAEEKKTLLARYKVKDTQLPRIQFNDPVARYYGVQRGGVVRIVRPSETAGRYVTYRLCV</sequence>
<dbReference type="AlphaFoldDB" id="A0A3M7KR25"/>
<dbReference type="GO" id="GO:0003899">
    <property type="term" value="F:DNA-directed RNA polymerase activity"/>
    <property type="evidence" value="ECO:0007669"/>
    <property type="project" value="InterPro"/>
</dbReference>
<dbReference type="HAMAP" id="MF_00025">
    <property type="entry name" value="RNApol_Rpo5_RPB5"/>
    <property type="match status" value="1"/>
</dbReference>
<dbReference type="EMBL" id="QOKY01000202">
    <property type="protein sequence ID" value="RMZ52983.1"/>
    <property type="molecule type" value="Genomic_DNA"/>
</dbReference>
<dbReference type="Proteomes" id="UP000279271">
    <property type="component" value="Unassembled WGS sequence"/>
</dbReference>
<dbReference type="InterPro" id="IPR014381">
    <property type="entry name" value="Arch_Rpo5/euc_Rpb5"/>
</dbReference>
<evidence type="ECO:0000313" key="7">
    <source>
        <dbReference type="EMBL" id="RMZ52983.1"/>
    </source>
</evidence>
<dbReference type="PROSITE" id="PS01110">
    <property type="entry name" value="RNA_POL_H_23KD"/>
    <property type="match status" value="1"/>
</dbReference>
<evidence type="ECO:0008006" key="9">
    <source>
        <dbReference type="Google" id="ProtNLM"/>
    </source>
</evidence>
<comment type="similarity">
    <text evidence="4">Belongs to the archaeal Rpo5/eukaryotic RPB5 RNA polymerase subunit family.</text>
</comment>
<keyword evidence="3" id="KW-0539">Nucleus</keyword>
<dbReference type="Pfam" id="PF01191">
    <property type="entry name" value="RNA_pol_Rpb5_C"/>
    <property type="match status" value="1"/>
</dbReference>
<name>A0A3M7KR25_AUXPR</name>
<feature type="non-terminal residue" evidence="7">
    <location>
        <position position="1"/>
    </location>
</feature>
<dbReference type="InterPro" id="IPR035913">
    <property type="entry name" value="RPB5-like_sf"/>
</dbReference>
<feature type="domain" description="RNA polymerase subunit H/Rpb5 C-terminal" evidence="5">
    <location>
        <begin position="149"/>
        <end position="221"/>
    </location>
</feature>
<evidence type="ECO:0000313" key="8">
    <source>
        <dbReference type="Proteomes" id="UP000279271"/>
    </source>
</evidence>
<dbReference type="InterPro" id="IPR000783">
    <property type="entry name" value="RNA_pol_subH/Rpb5_C"/>
</dbReference>
<dbReference type="Pfam" id="PF03871">
    <property type="entry name" value="RNA_pol_Rpb5_N"/>
    <property type="match status" value="1"/>
</dbReference>
<dbReference type="GO" id="GO:0006366">
    <property type="term" value="P:transcription by RNA polymerase II"/>
    <property type="evidence" value="ECO:0007669"/>
    <property type="project" value="TreeGrafter"/>
</dbReference>
<dbReference type="PANTHER" id="PTHR10535:SF0">
    <property type="entry name" value="DNA-DIRECTED RNA POLYMERASES I, II, AND III SUBUNIT RPABC1"/>
    <property type="match status" value="1"/>
</dbReference>
<reference evidence="8" key="1">
    <citation type="journal article" date="2018" name="Algal Res.">
        <title>Characterization of plant carbon substrate utilization by Auxenochlorella protothecoides.</title>
        <authorList>
            <person name="Vogler B.W."/>
            <person name="Starkenburg S.R."/>
            <person name="Sudasinghe N."/>
            <person name="Schambach J.Y."/>
            <person name="Rollin J.A."/>
            <person name="Pattathil S."/>
            <person name="Barry A.N."/>
        </authorList>
    </citation>
    <scope>NUCLEOTIDE SEQUENCE [LARGE SCALE GENOMIC DNA]</scope>
    <source>
        <strain evidence="8">UTEX 25</strain>
    </source>
</reference>
<protein>
    <recommendedName>
        <fullName evidence="9">DNA-directed RNA polymerases I, II, and III subunit RPABC1</fullName>
    </recommendedName>
</protein>
<feature type="non-terminal residue" evidence="7">
    <location>
        <position position="222"/>
    </location>
</feature>
<dbReference type="GO" id="GO:0005666">
    <property type="term" value="C:RNA polymerase III complex"/>
    <property type="evidence" value="ECO:0007669"/>
    <property type="project" value="TreeGrafter"/>
</dbReference>
<dbReference type="SUPFAM" id="SSF53036">
    <property type="entry name" value="Eukaryotic RPB5 N-terminal domain"/>
    <property type="match status" value="1"/>
</dbReference>
<dbReference type="FunFam" id="3.90.940.20:FF:000001">
    <property type="entry name" value="DNA-directed RNA polymerases I, II, and III subunit RPABC1"/>
    <property type="match status" value="1"/>
</dbReference>
<dbReference type="GO" id="GO:0006362">
    <property type="term" value="P:transcription elongation by RNA polymerase I"/>
    <property type="evidence" value="ECO:0007669"/>
    <property type="project" value="TreeGrafter"/>
</dbReference>
<dbReference type="Gene3D" id="3.90.940.20">
    <property type="entry name" value="RPB5-like RNA polymerase subunit"/>
    <property type="match status" value="1"/>
</dbReference>
<accession>A0A3M7KR25</accession>
<dbReference type="InterPro" id="IPR020608">
    <property type="entry name" value="RNA_pol_subH/Rpb5_CS"/>
</dbReference>